<dbReference type="Pfam" id="PF03737">
    <property type="entry name" value="RraA-like"/>
    <property type="match status" value="1"/>
</dbReference>
<dbReference type="PANTHER" id="PTHR33254">
    <property type="entry name" value="4-HYDROXY-4-METHYL-2-OXOGLUTARATE ALDOLASE 3-RELATED"/>
    <property type="match status" value="1"/>
</dbReference>
<dbReference type="Gene3D" id="3.50.30.40">
    <property type="entry name" value="Ribonuclease E inhibitor RraA/RraA-like"/>
    <property type="match status" value="1"/>
</dbReference>
<evidence type="ECO:0000313" key="12">
    <source>
        <dbReference type="EMBL" id="GAA4981750.1"/>
    </source>
</evidence>
<evidence type="ECO:0000256" key="6">
    <source>
        <dbReference type="ARBA" id="ARBA00012947"/>
    </source>
</evidence>
<evidence type="ECO:0000256" key="5">
    <source>
        <dbReference type="ARBA" id="ARBA00012213"/>
    </source>
</evidence>
<comment type="cofactor">
    <cofactor evidence="2">
        <name>a divalent metal cation</name>
        <dbReference type="ChEBI" id="CHEBI:60240"/>
    </cofactor>
</comment>
<evidence type="ECO:0000256" key="11">
    <source>
        <dbReference type="ARBA" id="ARBA00047973"/>
    </source>
</evidence>
<sequence length="236" mass="25182">MIDRSTVQALESVSTATLSAQLRNRGIENAFLEHLTVGQPGKRMVGEARTLRYTALREDVFAVRGGGMNEQKRVVDTIRPGEVLVIEARGDLGAGTIGDILALRLMRRGGVGVVTDGGARDTPALRELGLPLYFGAPHAAVLGRRHVPMDSDLPITCGGVLVMPGDVLCGDAEGVVVLPAAIAADVARAAVVQEREERYITEQVAKGESLDGLYPMGEAHRKQFELWSEDGADEVS</sequence>
<dbReference type="RefSeq" id="WP_226025856.1">
    <property type="nucleotide sequence ID" value="NZ_BAABIV010000007.1"/>
</dbReference>
<dbReference type="EMBL" id="BAABIV010000007">
    <property type="protein sequence ID" value="GAA4981750.1"/>
    <property type="molecule type" value="Genomic_DNA"/>
</dbReference>
<evidence type="ECO:0000256" key="9">
    <source>
        <dbReference type="ARBA" id="ARBA00030169"/>
    </source>
</evidence>
<dbReference type="InterPro" id="IPR036704">
    <property type="entry name" value="RraA/RraA-like_sf"/>
</dbReference>
<comment type="caution">
    <text evidence="12">The sequence shown here is derived from an EMBL/GenBank/DDBJ whole genome shotgun (WGS) entry which is preliminary data.</text>
</comment>
<accession>A0ABP9HYK4</accession>
<evidence type="ECO:0000256" key="1">
    <source>
        <dbReference type="ARBA" id="ARBA00001342"/>
    </source>
</evidence>
<dbReference type="EC" id="4.1.1.112" evidence="6"/>
<dbReference type="SUPFAM" id="SSF89562">
    <property type="entry name" value="RraA-like"/>
    <property type="match status" value="1"/>
</dbReference>
<evidence type="ECO:0000256" key="3">
    <source>
        <dbReference type="ARBA" id="ARBA00008621"/>
    </source>
</evidence>
<name>A0ABP9HYK4_9ACTN</name>
<gene>
    <name evidence="12" type="ORF">GCM10023257_20230</name>
</gene>
<dbReference type="CDD" id="cd16841">
    <property type="entry name" value="RraA_family"/>
    <property type="match status" value="1"/>
</dbReference>
<evidence type="ECO:0000256" key="2">
    <source>
        <dbReference type="ARBA" id="ARBA00001968"/>
    </source>
</evidence>
<comment type="catalytic activity">
    <reaction evidence="1">
        <text>4-hydroxy-4-methyl-2-oxoglutarate = 2 pyruvate</text>
        <dbReference type="Rhea" id="RHEA:22748"/>
        <dbReference type="ChEBI" id="CHEBI:15361"/>
        <dbReference type="ChEBI" id="CHEBI:58276"/>
        <dbReference type="EC" id="4.1.3.17"/>
    </reaction>
</comment>
<dbReference type="InterPro" id="IPR005493">
    <property type="entry name" value="RraA/RraA-like"/>
</dbReference>
<dbReference type="Proteomes" id="UP001500610">
    <property type="component" value="Unassembled WGS sequence"/>
</dbReference>
<evidence type="ECO:0000256" key="7">
    <source>
        <dbReference type="ARBA" id="ARBA00016549"/>
    </source>
</evidence>
<evidence type="ECO:0000256" key="8">
    <source>
        <dbReference type="ARBA" id="ARBA00025046"/>
    </source>
</evidence>
<protein>
    <recommendedName>
        <fullName evidence="7">Putative 4-hydroxy-4-methyl-2-oxoglutarate aldolase</fullName>
        <ecNumber evidence="6">4.1.1.112</ecNumber>
        <ecNumber evidence="5">4.1.3.17</ecNumber>
    </recommendedName>
    <alternativeName>
        <fullName evidence="10">Oxaloacetate decarboxylase</fullName>
    </alternativeName>
    <alternativeName>
        <fullName evidence="9">RraA-like protein</fullName>
    </alternativeName>
</protein>
<comment type="subunit">
    <text evidence="4">Homotrimer.</text>
</comment>
<organism evidence="12 13">
    <name type="scientific">Streptomyces hyderabadensis</name>
    <dbReference type="NCBI Taxonomy" id="598549"/>
    <lineage>
        <taxon>Bacteria</taxon>
        <taxon>Bacillati</taxon>
        <taxon>Actinomycetota</taxon>
        <taxon>Actinomycetes</taxon>
        <taxon>Kitasatosporales</taxon>
        <taxon>Streptomycetaceae</taxon>
        <taxon>Streptomyces</taxon>
    </lineage>
</organism>
<reference evidence="13" key="1">
    <citation type="journal article" date="2019" name="Int. J. Syst. Evol. Microbiol.">
        <title>The Global Catalogue of Microorganisms (GCM) 10K type strain sequencing project: providing services to taxonomists for standard genome sequencing and annotation.</title>
        <authorList>
            <consortium name="The Broad Institute Genomics Platform"/>
            <consortium name="The Broad Institute Genome Sequencing Center for Infectious Disease"/>
            <person name="Wu L."/>
            <person name="Ma J."/>
        </authorList>
    </citation>
    <scope>NUCLEOTIDE SEQUENCE [LARGE SCALE GENOMIC DNA]</scope>
    <source>
        <strain evidence="13">JCM 17657</strain>
    </source>
</reference>
<dbReference type="PANTHER" id="PTHR33254:SF16">
    <property type="entry name" value="BLR3842 PROTEIN"/>
    <property type="match status" value="1"/>
</dbReference>
<comment type="catalytic activity">
    <reaction evidence="11">
        <text>oxaloacetate + H(+) = pyruvate + CO2</text>
        <dbReference type="Rhea" id="RHEA:15641"/>
        <dbReference type="ChEBI" id="CHEBI:15361"/>
        <dbReference type="ChEBI" id="CHEBI:15378"/>
        <dbReference type="ChEBI" id="CHEBI:16452"/>
        <dbReference type="ChEBI" id="CHEBI:16526"/>
        <dbReference type="EC" id="4.1.1.112"/>
    </reaction>
</comment>
<dbReference type="NCBIfam" id="NF006093">
    <property type="entry name" value="PRK08245.1"/>
    <property type="match status" value="1"/>
</dbReference>
<evidence type="ECO:0000256" key="10">
    <source>
        <dbReference type="ARBA" id="ARBA00032305"/>
    </source>
</evidence>
<evidence type="ECO:0000313" key="13">
    <source>
        <dbReference type="Proteomes" id="UP001500610"/>
    </source>
</evidence>
<comment type="function">
    <text evidence="8">Catalyzes the aldol cleavage of 4-hydroxy-4-methyl-2-oxoglutarate (HMG) into 2 molecules of pyruvate. Also contains a secondary oxaloacetate (OAA) decarboxylase activity due to the common pyruvate enolate transition state formed following C-C bond cleavage in the retro-aldol and decarboxylation reactions.</text>
</comment>
<dbReference type="EC" id="4.1.3.17" evidence="5"/>
<keyword evidence="13" id="KW-1185">Reference proteome</keyword>
<proteinExistence type="inferred from homology"/>
<evidence type="ECO:0000256" key="4">
    <source>
        <dbReference type="ARBA" id="ARBA00011233"/>
    </source>
</evidence>
<comment type="similarity">
    <text evidence="3">Belongs to the class II aldolase/RraA-like family.</text>
</comment>